<keyword evidence="5 8" id="KW-0418">Kinase</keyword>
<dbReference type="Gene3D" id="1.10.510.10">
    <property type="entry name" value="Transferase(Phosphotransferase) domain 1"/>
    <property type="match status" value="1"/>
</dbReference>
<dbReference type="InterPro" id="IPR001245">
    <property type="entry name" value="Ser-Thr/Tyr_kinase_cat_dom"/>
</dbReference>
<dbReference type="AlphaFoldDB" id="A0A2H3B6B1"/>
<reference evidence="9" key="1">
    <citation type="journal article" date="2017" name="Nat. Ecol. Evol.">
        <title>Genome expansion and lineage-specific genetic innovations in the forest pathogenic fungi Armillaria.</title>
        <authorList>
            <person name="Sipos G."/>
            <person name="Prasanna A.N."/>
            <person name="Walter M.C."/>
            <person name="O'Connor E."/>
            <person name="Balint B."/>
            <person name="Krizsan K."/>
            <person name="Kiss B."/>
            <person name="Hess J."/>
            <person name="Varga T."/>
            <person name="Slot J."/>
            <person name="Riley R."/>
            <person name="Boka B."/>
            <person name="Rigling D."/>
            <person name="Barry K."/>
            <person name="Lee J."/>
            <person name="Mihaltcheva S."/>
            <person name="LaButti K."/>
            <person name="Lipzen A."/>
            <person name="Waldron R."/>
            <person name="Moloney N.M."/>
            <person name="Sperisen C."/>
            <person name="Kredics L."/>
            <person name="Vagvoelgyi C."/>
            <person name="Patrignani A."/>
            <person name="Fitzpatrick D."/>
            <person name="Nagy I."/>
            <person name="Doyle S."/>
            <person name="Anderson J.B."/>
            <person name="Grigoriev I.V."/>
            <person name="Gueldener U."/>
            <person name="Muensterkoetter M."/>
            <person name="Nagy L.G."/>
        </authorList>
    </citation>
    <scope>NUCLEOTIDE SEQUENCE [LARGE SCALE GENOMIC DNA]</scope>
    <source>
        <strain evidence="9">28-4</strain>
    </source>
</reference>
<evidence type="ECO:0000256" key="1">
    <source>
        <dbReference type="ARBA" id="ARBA00006529"/>
    </source>
</evidence>
<evidence type="ECO:0000256" key="5">
    <source>
        <dbReference type="ARBA" id="ARBA00022777"/>
    </source>
</evidence>
<evidence type="ECO:0000259" key="7">
    <source>
        <dbReference type="PROSITE" id="PS50011"/>
    </source>
</evidence>
<name>A0A2H3B6B1_9AGAR</name>
<dbReference type="InterPro" id="IPR000719">
    <property type="entry name" value="Prot_kinase_dom"/>
</dbReference>
<keyword evidence="6" id="KW-0067">ATP-binding</keyword>
<dbReference type="SUPFAM" id="SSF56112">
    <property type="entry name" value="Protein kinase-like (PK-like)"/>
    <property type="match status" value="1"/>
</dbReference>
<keyword evidence="9" id="KW-1185">Reference proteome</keyword>
<evidence type="ECO:0000256" key="4">
    <source>
        <dbReference type="ARBA" id="ARBA00022741"/>
    </source>
</evidence>
<feature type="non-terminal residue" evidence="8">
    <location>
        <position position="127"/>
    </location>
</feature>
<accession>A0A2H3B6B1</accession>
<evidence type="ECO:0000256" key="2">
    <source>
        <dbReference type="ARBA" id="ARBA00022527"/>
    </source>
</evidence>
<dbReference type="EMBL" id="KZ293440">
    <property type="protein sequence ID" value="PBK66459.1"/>
    <property type="molecule type" value="Genomic_DNA"/>
</dbReference>
<protein>
    <submittedName>
        <fullName evidence="8">Kinase-like protein</fullName>
    </submittedName>
</protein>
<dbReference type="PROSITE" id="PS50011">
    <property type="entry name" value="PROTEIN_KINASE_DOM"/>
    <property type="match status" value="1"/>
</dbReference>
<dbReference type="GO" id="GO:0004674">
    <property type="term" value="F:protein serine/threonine kinase activity"/>
    <property type="evidence" value="ECO:0007669"/>
    <property type="project" value="UniProtKB-KW"/>
</dbReference>
<dbReference type="InterPro" id="IPR011009">
    <property type="entry name" value="Kinase-like_dom_sf"/>
</dbReference>
<dbReference type="Proteomes" id="UP000218334">
    <property type="component" value="Unassembled WGS sequence"/>
</dbReference>
<evidence type="ECO:0000256" key="3">
    <source>
        <dbReference type="ARBA" id="ARBA00022679"/>
    </source>
</evidence>
<feature type="non-terminal residue" evidence="8">
    <location>
        <position position="1"/>
    </location>
</feature>
<evidence type="ECO:0000256" key="6">
    <source>
        <dbReference type="ARBA" id="ARBA00022840"/>
    </source>
</evidence>
<sequence length="127" mass="14324">RCCLADFGLSLFAESHISAYSSSDWMHKGTIRWLAPEYMDLTLFDQSHITARDIYAYGCTVVEVFTGEPPFNNIKNDVGVIHEVLIKRGYPPRPPAITDDLWSLVTACLTTVPSQRPHVEQILESLQ</sequence>
<evidence type="ECO:0000313" key="8">
    <source>
        <dbReference type="EMBL" id="PBK66459.1"/>
    </source>
</evidence>
<keyword evidence="4" id="KW-0547">Nucleotide-binding</keyword>
<evidence type="ECO:0000313" key="9">
    <source>
        <dbReference type="Proteomes" id="UP000218334"/>
    </source>
</evidence>
<dbReference type="STRING" id="1076256.A0A2H3B6B1"/>
<keyword evidence="3" id="KW-0808">Transferase</keyword>
<dbReference type="PANTHER" id="PTHR11584:SF369">
    <property type="entry name" value="MITOGEN-ACTIVATED PROTEIN KINASE KINASE KINASE 19-RELATED"/>
    <property type="match status" value="1"/>
</dbReference>
<gene>
    <name evidence="8" type="ORF">ARMSODRAFT_845276</name>
</gene>
<dbReference type="GO" id="GO:0005524">
    <property type="term" value="F:ATP binding"/>
    <property type="evidence" value="ECO:0007669"/>
    <property type="project" value="UniProtKB-KW"/>
</dbReference>
<dbReference type="Pfam" id="PF07714">
    <property type="entry name" value="PK_Tyr_Ser-Thr"/>
    <property type="match status" value="1"/>
</dbReference>
<dbReference type="PANTHER" id="PTHR11584">
    <property type="entry name" value="SERINE/THREONINE PROTEIN KINASE"/>
    <property type="match status" value="1"/>
</dbReference>
<keyword evidence="2" id="KW-0723">Serine/threonine-protein kinase</keyword>
<comment type="similarity">
    <text evidence="1">Belongs to the protein kinase superfamily. STE Ser/Thr protein kinase family. MAP kinase kinase kinase subfamily.</text>
</comment>
<feature type="domain" description="Protein kinase" evidence="7">
    <location>
        <begin position="1"/>
        <end position="127"/>
    </location>
</feature>
<organism evidence="8 9">
    <name type="scientific">Armillaria solidipes</name>
    <dbReference type="NCBI Taxonomy" id="1076256"/>
    <lineage>
        <taxon>Eukaryota</taxon>
        <taxon>Fungi</taxon>
        <taxon>Dikarya</taxon>
        <taxon>Basidiomycota</taxon>
        <taxon>Agaricomycotina</taxon>
        <taxon>Agaricomycetes</taxon>
        <taxon>Agaricomycetidae</taxon>
        <taxon>Agaricales</taxon>
        <taxon>Marasmiineae</taxon>
        <taxon>Physalacriaceae</taxon>
        <taxon>Armillaria</taxon>
    </lineage>
</organism>
<proteinExistence type="inferred from homology"/>